<comment type="caution">
    <text evidence="17">The sequence shown here is derived from an EMBL/GenBank/DDBJ whole genome shotgun (WGS) entry which is preliminary data.</text>
</comment>
<dbReference type="PANTHER" id="PTHR15224:SF1">
    <property type="entry name" value="NADH DEHYDROGENASE [UBIQUINONE] IRON-SULFUR PROTEIN 5"/>
    <property type="match status" value="1"/>
</dbReference>
<keyword evidence="12" id="KW-0472">Membrane</keyword>
<evidence type="ECO:0000256" key="2">
    <source>
        <dbReference type="ARBA" id="ARBA00004569"/>
    </source>
</evidence>
<dbReference type="PANTHER" id="PTHR15224">
    <property type="entry name" value="NADH DEHYDROGENASE [UBIQUINONE] IRON-SULFUR PROTEIN 5"/>
    <property type="match status" value="1"/>
</dbReference>
<evidence type="ECO:0000256" key="5">
    <source>
        <dbReference type="ARBA" id="ARBA00011261"/>
    </source>
</evidence>
<evidence type="ECO:0000313" key="17">
    <source>
        <dbReference type="EMBL" id="KAK4541411.1"/>
    </source>
</evidence>
<dbReference type="Proteomes" id="UP001324427">
    <property type="component" value="Unassembled WGS sequence"/>
</dbReference>
<proteinExistence type="inferred from homology"/>
<dbReference type="GO" id="GO:0005758">
    <property type="term" value="C:mitochondrial intermembrane space"/>
    <property type="evidence" value="ECO:0007669"/>
    <property type="project" value="UniProtKB-SubCell"/>
</dbReference>
<evidence type="ECO:0000256" key="8">
    <source>
        <dbReference type="ARBA" id="ARBA00022660"/>
    </source>
</evidence>
<evidence type="ECO:0000256" key="9">
    <source>
        <dbReference type="ARBA" id="ARBA00022792"/>
    </source>
</evidence>
<sequence>MASGYGLNGGPSRCFPFWQEVLACYVVNTNAEDESGKHKCKPALEDYYECLHHKKEAAKISALQAAYRRREAETPRDQAPSAGQIRSLGLLDRKDEEVDIKAAAVLPKYEANLQK</sequence>
<evidence type="ECO:0000256" key="13">
    <source>
        <dbReference type="ARBA" id="ARBA00023157"/>
    </source>
</evidence>
<name>A0AAV9J9G9_9PEZI</name>
<organism evidence="17 18">
    <name type="scientific">Oleoguttula mirabilis</name>
    <dbReference type="NCBI Taxonomy" id="1507867"/>
    <lineage>
        <taxon>Eukaryota</taxon>
        <taxon>Fungi</taxon>
        <taxon>Dikarya</taxon>
        <taxon>Ascomycota</taxon>
        <taxon>Pezizomycotina</taxon>
        <taxon>Dothideomycetes</taxon>
        <taxon>Dothideomycetidae</taxon>
        <taxon>Mycosphaerellales</taxon>
        <taxon>Teratosphaeriaceae</taxon>
        <taxon>Oleoguttula</taxon>
    </lineage>
</organism>
<evidence type="ECO:0000256" key="15">
    <source>
        <dbReference type="ARBA" id="ARBA00032739"/>
    </source>
</evidence>
<evidence type="ECO:0000256" key="16">
    <source>
        <dbReference type="PIRSR" id="PIRSR619342-50"/>
    </source>
</evidence>
<evidence type="ECO:0000313" key="18">
    <source>
        <dbReference type="Proteomes" id="UP001324427"/>
    </source>
</evidence>
<evidence type="ECO:0000256" key="12">
    <source>
        <dbReference type="ARBA" id="ARBA00023136"/>
    </source>
</evidence>
<reference evidence="17 18" key="1">
    <citation type="submission" date="2021-11" db="EMBL/GenBank/DDBJ databases">
        <title>Black yeast isolated from Biological Soil Crust.</title>
        <authorList>
            <person name="Kurbessoian T."/>
        </authorList>
    </citation>
    <scope>NUCLEOTIDE SEQUENCE [LARGE SCALE GENOMIC DNA]</scope>
    <source>
        <strain evidence="17 18">CCFEE 5522</strain>
    </source>
</reference>
<keyword evidence="18" id="KW-1185">Reference proteome</keyword>
<dbReference type="CDD" id="cd24141">
    <property type="entry name" value="NDUFS5-like"/>
    <property type="match status" value="1"/>
</dbReference>
<gene>
    <name evidence="17" type="ORF">LTR36_008012</name>
</gene>
<dbReference type="GO" id="GO:0032981">
    <property type="term" value="P:mitochondrial respiratory chain complex I assembly"/>
    <property type="evidence" value="ECO:0007669"/>
    <property type="project" value="TreeGrafter"/>
</dbReference>
<keyword evidence="11" id="KW-0496">Mitochondrion</keyword>
<evidence type="ECO:0000256" key="3">
    <source>
        <dbReference type="ARBA" id="ARBA00004637"/>
    </source>
</evidence>
<keyword evidence="9" id="KW-0999">Mitochondrion inner membrane</keyword>
<protein>
    <recommendedName>
        <fullName evidence="6">NADH dehydrogenase [ubiquinone] iron-sulfur protein 5</fullName>
    </recommendedName>
    <alternativeName>
        <fullName evidence="14">Complex I-15 kDa</fullName>
    </alternativeName>
    <alternativeName>
        <fullName evidence="15">NADH-ubiquinone oxidoreductase 15 kDa subunit</fullName>
    </alternativeName>
</protein>
<evidence type="ECO:0000256" key="4">
    <source>
        <dbReference type="ARBA" id="ARBA00007372"/>
    </source>
</evidence>
<evidence type="ECO:0000256" key="7">
    <source>
        <dbReference type="ARBA" id="ARBA00022448"/>
    </source>
</evidence>
<evidence type="ECO:0000256" key="1">
    <source>
        <dbReference type="ARBA" id="ARBA00003195"/>
    </source>
</evidence>
<comment type="subunit">
    <text evidence="5">Mammalian complex I is composed of 45 different subunits. This is a component of the iron-sulfur (IP) fragment of the enzyme.</text>
</comment>
<keyword evidence="13 16" id="KW-1015">Disulfide bond</keyword>
<evidence type="ECO:0000256" key="11">
    <source>
        <dbReference type="ARBA" id="ARBA00023128"/>
    </source>
</evidence>
<keyword evidence="10" id="KW-0249">Electron transport</keyword>
<dbReference type="AlphaFoldDB" id="A0AAV9J9G9"/>
<comment type="subcellular location">
    <subcellularLocation>
        <location evidence="3">Mitochondrion inner membrane</location>
        <topology evidence="3">Peripheral membrane protein</topology>
    </subcellularLocation>
    <subcellularLocation>
        <location evidence="2">Mitochondrion intermembrane space</location>
    </subcellularLocation>
</comment>
<comment type="function">
    <text evidence="1">Accessory subunit of the mitochondrial membrane respiratory chain NADH dehydrogenase (Complex I), that is believed not to be involved in catalysis. Complex I functions in the transfer of electrons from NADH to the respiratory chain. The immediate electron acceptor for the enzyme is believed to be ubiquinone.</text>
</comment>
<evidence type="ECO:0000256" key="10">
    <source>
        <dbReference type="ARBA" id="ARBA00022982"/>
    </source>
</evidence>
<evidence type="ECO:0000256" key="14">
    <source>
        <dbReference type="ARBA" id="ARBA00031222"/>
    </source>
</evidence>
<evidence type="ECO:0000256" key="6">
    <source>
        <dbReference type="ARBA" id="ARBA00013482"/>
    </source>
</evidence>
<dbReference type="InterPro" id="IPR019342">
    <property type="entry name" value="NADH_UbQ_OxRdtase_FeS-su5"/>
</dbReference>
<accession>A0AAV9J9G9</accession>
<feature type="disulfide bond" evidence="16">
    <location>
        <begin position="14"/>
        <end position="50"/>
    </location>
</feature>
<comment type="similarity">
    <text evidence="4">Belongs to the complex I NDUFS5 subunit family.</text>
</comment>
<dbReference type="GO" id="GO:0005743">
    <property type="term" value="C:mitochondrial inner membrane"/>
    <property type="evidence" value="ECO:0007669"/>
    <property type="project" value="UniProtKB-SubCell"/>
</dbReference>
<dbReference type="EMBL" id="JAVFHQ010000053">
    <property type="protein sequence ID" value="KAK4541411.1"/>
    <property type="molecule type" value="Genomic_DNA"/>
</dbReference>
<keyword evidence="7" id="KW-0813">Transport</keyword>
<feature type="disulfide bond" evidence="16">
    <location>
        <begin position="24"/>
        <end position="40"/>
    </location>
</feature>
<keyword evidence="8" id="KW-0679">Respiratory chain</keyword>